<dbReference type="InterPro" id="IPR011992">
    <property type="entry name" value="EF-hand-dom_pair"/>
</dbReference>
<dbReference type="eggNOG" id="KOG0036">
    <property type="taxonomic scope" value="Eukaryota"/>
</dbReference>
<dbReference type="OMA" id="MFHSLDH"/>
<evidence type="ECO:0000256" key="4">
    <source>
        <dbReference type="ARBA" id="ARBA00022692"/>
    </source>
</evidence>
<keyword evidence="6" id="KW-0106">Calcium</keyword>
<dbReference type="Gene3D" id="1.50.40.10">
    <property type="entry name" value="Mitochondrial carrier domain"/>
    <property type="match status" value="2"/>
</dbReference>
<protein>
    <submittedName>
        <fullName evidence="12">Calcium-binding carrier</fullName>
    </submittedName>
</protein>
<feature type="domain" description="EF-hand" evidence="11">
    <location>
        <begin position="101"/>
        <end position="136"/>
    </location>
</feature>
<evidence type="ECO:0000256" key="5">
    <source>
        <dbReference type="ARBA" id="ARBA00022737"/>
    </source>
</evidence>
<comment type="similarity">
    <text evidence="2 10">Belongs to the mitochondrial carrier (TC 2.A.29) family.</text>
</comment>
<dbReference type="InterPro" id="IPR023395">
    <property type="entry name" value="MCP_dom_sf"/>
</dbReference>
<evidence type="ECO:0000259" key="11">
    <source>
        <dbReference type="PROSITE" id="PS50222"/>
    </source>
</evidence>
<dbReference type="InterPro" id="IPR002048">
    <property type="entry name" value="EF_hand_dom"/>
</dbReference>
<evidence type="ECO:0000256" key="9">
    <source>
        <dbReference type="PROSITE-ProRule" id="PRU00282"/>
    </source>
</evidence>
<dbReference type="GO" id="GO:1990544">
    <property type="term" value="P:mitochondrial ATP transmembrane transport"/>
    <property type="evidence" value="ECO:0007669"/>
    <property type="project" value="InterPro"/>
</dbReference>
<dbReference type="AlphaFoldDB" id="A0A0L0DPQ8"/>
<reference evidence="12 13" key="1">
    <citation type="submission" date="2010-05" db="EMBL/GenBank/DDBJ databases">
        <title>The Genome Sequence of Thecamonas trahens ATCC 50062.</title>
        <authorList>
            <consortium name="The Broad Institute Genome Sequencing Platform"/>
            <person name="Russ C."/>
            <person name="Cuomo C."/>
            <person name="Shea T."/>
            <person name="Young S.K."/>
            <person name="Zeng Q."/>
            <person name="Koehrsen M."/>
            <person name="Haas B."/>
            <person name="Borodovsky M."/>
            <person name="Guigo R."/>
            <person name="Alvarado L."/>
            <person name="Berlin A."/>
            <person name="Bochicchio J."/>
            <person name="Borenstein D."/>
            <person name="Chapman S."/>
            <person name="Chen Z."/>
            <person name="Freedman E."/>
            <person name="Gellesch M."/>
            <person name="Goldberg J."/>
            <person name="Griggs A."/>
            <person name="Gujja S."/>
            <person name="Heilman E."/>
            <person name="Heiman D."/>
            <person name="Hepburn T."/>
            <person name="Howarth C."/>
            <person name="Jen D."/>
            <person name="Larson L."/>
            <person name="Mehta T."/>
            <person name="Park D."/>
            <person name="Pearson M."/>
            <person name="Roberts A."/>
            <person name="Saif S."/>
            <person name="Shenoy N."/>
            <person name="Sisk P."/>
            <person name="Stolte C."/>
            <person name="Sykes S."/>
            <person name="Thomson T."/>
            <person name="Walk T."/>
            <person name="White J."/>
            <person name="Yandava C."/>
            <person name="Burger G."/>
            <person name="Gray M.W."/>
            <person name="Holland P.W.H."/>
            <person name="King N."/>
            <person name="Lang F.B.F."/>
            <person name="Roger A.J."/>
            <person name="Ruiz-Trillo I."/>
            <person name="Lander E."/>
            <person name="Nusbaum C."/>
        </authorList>
    </citation>
    <scope>NUCLEOTIDE SEQUENCE [LARGE SCALE GENOMIC DNA]</scope>
    <source>
        <strain evidence="12 13">ATCC 50062</strain>
    </source>
</reference>
<evidence type="ECO:0000256" key="10">
    <source>
        <dbReference type="RuleBase" id="RU000488"/>
    </source>
</evidence>
<dbReference type="GO" id="GO:0005471">
    <property type="term" value="F:ATP:ADP antiporter activity"/>
    <property type="evidence" value="ECO:0007669"/>
    <property type="project" value="InterPro"/>
</dbReference>
<dbReference type="OrthoDB" id="270584at2759"/>
<dbReference type="InterPro" id="IPR002113">
    <property type="entry name" value="ADT_euk_type"/>
</dbReference>
<feature type="repeat" description="Solcar" evidence="9">
    <location>
        <begin position="218"/>
        <end position="302"/>
    </location>
</feature>
<dbReference type="Proteomes" id="UP000054408">
    <property type="component" value="Unassembled WGS sequence"/>
</dbReference>
<keyword evidence="13" id="KW-1185">Reference proteome</keyword>
<gene>
    <name evidence="12" type="ORF">AMSG_10268</name>
</gene>
<feature type="repeat" description="Solcar" evidence="9">
    <location>
        <begin position="381"/>
        <end position="470"/>
    </location>
</feature>
<dbReference type="InterPro" id="IPR002067">
    <property type="entry name" value="MCP"/>
</dbReference>
<dbReference type="PROSITE" id="PS00018">
    <property type="entry name" value="EF_HAND_1"/>
    <property type="match status" value="1"/>
</dbReference>
<evidence type="ECO:0000256" key="6">
    <source>
        <dbReference type="ARBA" id="ARBA00022837"/>
    </source>
</evidence>
<evidence type="ECO:0000313" key="12">
    <source>
        <dbReference type="EMBL" id="KNC54289.1"/>
    </source>
</evidence>
<dbReference type="SUPFAM" id="SSF47473">
    <property type="entry name" value="EF-hand"/>
    <property type="match status" value="1"/>
</dbReference>
<dbReference type="RefSeq" id="XP_013753754.1">
    <property type="nucleotide sequence ID" value="XM_013898300.1"/>
</dbReference>
<dbReference type="GeneID" id="25568536"/>
<evidence type="ECO:0000256" key="2">
    <source>
        <dbReference type="ARBA" id="ARBA00006375"/>
    </source>
</evidence>
<dbReference type="STRING" id="461836.A0A0L0DPQ8"/>
<dbReference type="PRINTS" id="PR00927">
    <property type="entry name" value="ADPTRNSLCASE"/>
</dbReference>
<dbReference type="Pfam" id="PF00153">
    <property type="entry name" value="Mito_carr"/>
    <property type="match status" value="2"/>
</dbReference>
<evidence type="ECO:0000256" key="7">
    <source>
        <dbReference type="ARBA" id="ARBA00022989"/>
    </source>
</evidence>
<keyword evidence="8 9" id="KW-0472">Membrane</keyword>
<dbReference type="GO" id="GO:0005509">
    <property type="term" value="F:calcium ion binding"/>
    <property type="evidence" value="ECO:0007669"/>
    <property type="project" value="InterPro"/>
</dbReference>
<keyword evidence="5" id="KW-0677">Repeat</keyword>
<dbReference type="GO" id="GO:0005743">
    <property type="term" value="C:mitochondrial inner membrane"/>
    <property type="evidence" value="ECO:0007669"/>
    <property type="project" value="UniProtKB-SubCell"/>
</dbReference>
<dbReference type="SUPFAM" id="SSF103506">
    <property type="entry name" value="Mitochondrial carrier"/>
    <property type="match status" value="1"/>
</dbReference>
<dbReference type="PANTHER" id="PTHR24089">
    <property type="entry name" value="SOLUTE CARRIER FAMILY 25"/>
    <property type="match status" value="1"/>
</dbReference>
<proteinExistence type="inferred from homology"/>
<name>A0A0L0DPQ8_THETB</name>
<evidence type="ECO:0000256" key="1">
    <source>
        <dbReference type="ARBA" id="ARBA00004448"/>
    </source>
</evidence>
<dbReference type="EMBL" id="GL349488">
    <property type="protein sequence ID" value="KNC54289.1"/>
    <property type="molecule type" value="Genomic_DNA"/>
</dbReference>
<dbReference type="PROSITE" id="PS50920">
    <property type="entry name" value="SOLCAR"/>
    <property type="match status" value="2"/>
</dbReference>
<accession>A0A0L0DPQ8</accession>
<sequence length="480" mass="52214">MPLSCYNCGERHKAVSCPHACWLCGQSGHPCTKCTAGDETGVRALFAELAGSEGRVSNSDLRRKLEEWGLPEHRADDVFRAARPKAGAYLTEDEFVAYAMARLRYMRHLFEDMDASGSGSINRHELRAALKVLRLEPTEDDVRAMIAKIDKPSGVGAKVPPNGKIEWHEFRDFMVLVSPTGRFLDFTPLADQWLTVSHEEFAGMGSGRSAAATGPASRNKAYTAINGGFALGFSRFCVAPLERLRMQMIVDSTKYKGTWDCFRSIYRAEGLAGYWRGNTVNMIRIVPQGAVAFVAKDFFKELFGGSSPNSLQLALASMAAGATCMSAIYPLDLARGVAALYKGIGPANVWATVYYATSFWTFDTLKAAYNEHVATDEASKAGPMVGLGIGAVAGIASTTAAFPLELARRKLQMQGTGGRPVQYTGLTDVLVKVSKRRGVLSLFSGLKANLIKSPLGSAIAFWAYETVNKALDVYLPEHMR</sequence>
<dbReference type="GO" id="GO:0140021">
    <property type="term" value="P:mitochondrial ADP transmembrane transport"/>
    <property type="evidence" value="ECO:0007669"/>
    <property type="project" value="InterPro"/>
</dbReference>
<evidence type="ECO:0000313" key="13">
    <source>
        <dbReference type="Proteomes" id="UP000054408"/>
    </source>
</evidence>
<comment type="subcellular location">
    <subcellularLocation>
        <location evidence="1">Mitochondrion inner membrane</location>
        <topology evidence="1">Multi-pass membrane protein</topology>
    </subcellularLocation>
</comment>
<dbReference type="PRINTS" id="PR00926">
    <property type="entry name" value="MITOCARRIER"/>
</dbReference>
<keyword evidence="3 10" id="KW-0813">Transport</keyword>
<keyword evidence="4 9" id="KW-0812">Transmembrane</keyword>
<dbReference type="InterPro" id="IPR018108">
    <property type="entry name" value="MCP_transmembrane"/>
</dbReference>
<dbReference type="Gene3D" id="1.10.238.10">
    <property type="entry name" value="EF-hand"/>
    <property type="match status" value="1"/>
</dbReference>
<evidence type="ECO:0000256" key="8">
    <source>
        <dbReference type="ARBA" id="ARBA00023136"/>
    </source>
</evidence>
<keyword evidence="7" id="KW-1133">Transmembrane helix</keyword>
<dbReference type="CDD" id="cd00051">
    <property type="entry name" value="EFh"/>
    <property type="match status" value="1"/>
</dbReference>
<organism evidence="12 13">
    <name type="scientific">Thecamonas trahens ATCC 50062</name>
    <dbReference type="NCBI Taxonomy" id="461836"/>
    <lineage>
        <taxon>Eukaryota</taxon>
        <taxon>Apusozoa</taxon>
        <taxon>Apusomonadida</taxon>
        <taxon>Apusomonadidae</taxon>
        <taxon>Thecamonas</taxon>
    </lineage>
</organism>
<dbReference type="InterPro" id="IPR018247">
    <property type="entry name" value="EF_Hand_1_Ca_BS"/>
</dbReference>
<dbReference type="PROSITE" id="PS50222">
    <property type="entry name" value="EF_HAND_2"/>
    <property type="match status" value="1"/>
</dbReference>
<evidence type="ECO:0000256" key="3">
    <source>
        <dbReference type="ARBA" id="ARBA00022448"/>
    </source>
</evidence>